<dbReference type="SUPFAM" id="SSF53756">
    <property type="entry name" value="UDP-Glycosyltransferase/glycogen phosphorylase"/>
    <property type="match status" value="1"/>
</dbReference>
<keyword evidence="1" id="KW-0328">Glycosyltransferase</keyword>
<evidence type="ECO:0000313" key="2">
    <source>
        <dbReference type="Proteomes" id="UP000321049"/>
    </source>
</evidence>
<keyword evidence="1" id="KW-0808">Transferase</keyword>
<proteinExistence type="predicted"/>
<gene>
    <name evidence="1" type="primary">gumI</name>
    <name evidence="1" type="ORF">CTE05_16640</name>
</gene>
<dbReference type="AlphaFoldDB" id="A0A511JJD5"/>
<sequence>MTTQTTGARPICVLESFPGPRPTTNPYLVQLLAELPDDVVASTFTWRRALRGRYDVFHVHWPEKLPRGSSRTKTLARQAATAALLLRLRLRRTAVVRTLHNAAPHEAGGRVERVLLRWMDRRTTLFVRLNPATPLPVHAAPGVPVVTIAHAHYRDWFARFPRGEAMPGRVLFFGLIRPYKGVEDLLAAFHDLPDEGASLRVVGHPEDAALGRSVAEQAAADPRIGVRLEYVDDETLAAEINAAQVVVLPYRHLHNSGVALLALSLDRPVLVPAGGTATELAAEVGDAWVPTFTDVVGAADLAAALARTAPGRPDLSARDWSVVAPAHAAAFRTALARVRRETPPAHTPAPARGDR</sequence>
<dbReference type="Proteomes" id="UP000321049">
    <property type="component" value="Unassembled WGS sequence"/>
</dbReference>
<dbReference type="Gene3D" id="3.40.50.2000">
    <property type="entry name" value="Glycogen Phosphorylase B"/>
    <property type="match status" value="2"/>
</dbReference>
<protein>
    <submittedName>
        <fullName evidence="1">GDP-mannose:glycolipid 4-beta-D-mannosyltransferase</fullName>
    </submittedName>
</protein>
<reference evidence="1 2" key="1">
    <citation type="submission" date="2019-07" db="EMBL/GenBank/DDBJ databases">
        <title>Whole genome shotgun sequence of Cellulomonas terrae NBRC 100819.</title>
        <authorList>
            <person name="Hosoyama A."/>
            <person name="Uohara A."/>
            <person name="Ohji S."/>
            <person name="Ichikawa N."/>
        </authorList>
    </citation>
    <scope>NUCLEOTIDE SEQUENCE [LARGE SCALE GENOMIC DNA]</scope>
    <source>
        <strain evidence="1 2">NBRC 100819</strain>
    </source>
</reference>
<name>A0A511JJD5_9CELL</name>
<dbReference type="RefSeq" id="WP_146845655.1">
    <property type="nucleotide sequence ID" value="NZ_BJWH01000006.1"/>
</dbReference>
<keyword evidence="2" id="KW-1185">Reference proteome</keyword>
<comment type="caution">
    <text evidence="1">The sequence shown here is derived from an EMBL/GenBank/DDBJ whole genome shotgun (WGS) entry which is preliminary data.</text>
</comment>
<dbReference type="GO" id="GO:0016757">
    <property type="term" value="F:glycosyltransferase activity"/>
    <property type="evidence" value="ECO:0007669"/>
    <property type="project" value="UniProtKB-KW"/>
</dbReference>
<evidence type="ECO:0000313" key="1">
    <source>
        <dbReference type="EMBL" id="GEL98117.1"/>
    </source>
</evidence>
<accession>A0A511JJD5</accession>
<organism evidence="1 2">
    <name type="scientific">Cellulomonas terrae</name>
    <dbReference type="NCBI Taxonomy" id="311234"/>
    <lineage>
        <taxon>Bacteria</taxon>
        <taxon>Bacillati</taxon>
        <taxon>Actinomycetota</taxon>
        <taxon>Actinomycetes</taxon>
        <taxon>Micrococcales</taxon>
        <taxon>Cellulomonadaceae</taxon>
        <taxon>Cellulomonas</taxon>
    </lineage>
</organism>
<dbReference type="EMBL" id="BJWH01000006">
    <property type="protein sequence ID" value="GEL98117.1"/>
    <property type="molecule type" value="Genomic_DNA"/>
</dbReference>
<dbReference type="Pfam" id="PF13692">
    <property type="entry name" value="Glyco_trans_1_4"/>
    <property type="match status" value="1"/>
</dbReference>
<dbReference type="OrthoDB" id="9771846at2"/>